<dbReference type="Gene3D" id="3.30.780.10">
    <property type="entry name" value="SUI1-like domain"/>
    <property type="match status" value="1"/>
</dbReference>
<feature type="region of interest" description="Disordered" evidence="2">
    <location>
        <begin position="66"/>
        <end position="104"/>
    </location>
</feature>
<name>A0A914LIY1_MELIC</name>
<dbReference type="Proteomes" id="UP000887563">
    <property type="component" value="Unplaced"/>
</dbReference>
<dbReference type="AlphaFoldDB" id="A0A914LIY1"/>
<accession>A0A914LIY1</accession>
<feature type="domain" description="SUI1" evidence="3">
    <location>
        <begin position="108"/>
        <end position="175"/>
    </location>
</feature>
<dbReference type="GO" id="GO:0001731">
    <property type="term" value="P:formation of translation preinitiation complex"/>
    <property type="evidence" value="ECO:0007669"/>
    <property type="project" value="TreeGrafter"/>
</dbReference>
<dbReference type="GO" id="GO:0003743">
    <property type="term" value="F:translation initiation factor activity"/>
    <property type="evidence" value="ECO:0007669"/>
    <property type="project" value="InterPro"/>
</dbReference>
<dbReference type="Pfam" id="PF01253">
    <property type="entry name" value="SUI1"/>
    <property type="match status" value="1"/>
</dbReference>
<dbReference type="Pfam" id="PF21023">
    <property type="entry name" value="DENR_N"/>
    <property type="match status" value="1"/>
</dbReference>
<organism evidence="4 5">
    <name type="scientific">Meloidogyne incognita</name>
    <name type="common">Southern root-knot nematode worm</name>
    <name type="synonym">Oxyuris incognita</name>
    <dbReference type="NCBI Taxonomy" id="6306"/>
    <lineage>
        <taxon>Eukaryota</taxon>
        <taxon>Metazoa</taxon>
        <taxon>Ecdysozoa</taxon>
        <taxon>Nematoda</taxon>
        <taxon>Chromadorea</taxon>
        <taxon>Rhabditida</taxon>
        <taxon>Tylenchina</taxon>
        <taxon>Tylenchomorpha</taxon>
        <taxon>Tylenchoidea</taxon>
        <taxon>Meloidogynidae</taxon>
        <taxon>Meloidogyninae</taxon>
        <taxon>Meloidogyne</taxon>
        <taxon>Meloidogyne incognita group</taxon>
    </lineage>
</organism>
<evidence type="ECO:0000259" key="3">
    <source>
        <dbReference type="PROSITE" id="PS50296"/>
    </source>
</evidence>
<reference evidence="5" key="1">
    <citation type="submission" date="2022-11" db="UniProtKB">
        <authorList>
            <consortium name="WormBaseParasite"/>
        </authorList>
    </citation>
    <scope>IDENTIFICATION</scope>
</reference>
<dbReference type="GO" id="GO:0002188">
    <property type="term" value="P:translation reinitiation"/>
    <property type="evidence" value="ECO:0007669"/>
    <property type="project" value="TreeGrafter"/>
</dbReference>
<evidence type="ECO:0000313" key="4">
    <source>
        <dbReference type="Proteomes" id="UP000887563"/>
    </source>
</evidence>
<dbReference type="GO" id="GO:0003729">
    <property type="term" value="F:mRNA binding"/>
    <property type="evidence" value="ECO:0007669"/>
    <property type="project" value="TreeGrafter"/>
</dbReference>
<sequence length="193" mass="21379">MLTTENEQNEGGEEVKKEIVYPLSVTYCGACTMPIEYCEFSGMSEKCKQWLITNLPEVATEQLKIDEGGEGEQQTEKKHQKRGGKGSTSSTLSSKQSKKGQKEIKQKITLKTETRSKNKSVTIVKGLLTCNIDLKTASKLFSNKFACGCSVAGTDELVIQGDFKDELFELIPEKWGIDEDAIEDLGGEPQQKK</sequence>
<dbReference type="InterPro" id="IPR048517">
    <property type="entry name" value="DENR_N"/>
</dbReference>
<dbReference type="SUPFAM" id="SSF55159">
    <property type="entry name" value="eIF1-like"/>
    <property type="match status" value="1"/>
</dbReference>
<dbReference type="WBParaSite" id="Minc3s00566g14372">
    <property type="protein sequence ID" value="Minc3s00566g14372"/>
    <property type="gene ID" value="Minc3s00566g14372"/>
</dbReference>
<dbReference type="InterPro" id="IPR001950">
    <property type="entry name" value="SUI1"/>
</dbReference>
<dbReference type="InterPro" id="IPR036877">
    <property type="entry name" value="SUI1_dom_sf"/>
</dbReference>
<keyword evidence="4" id="KW-1185">Reference proteome</keyword>
<dbReference type="PANTHER" id="PTHR12789:SF0">
    <property type="entry name" value="DENSITY-REGULATED PROTEIN"/>
    <property type="match status" value="1"/>
</dbReference>
<dbReference type="CDD" id="cd11607">
    <property type="entry name" value="DENR_C"/>
    <property type="match status" value="1"/>
</dbReference>
<evidence type="ECO:0000313" key="5">
    <source>
        <dbReference type="WBParaSite" id="Minc3s00566g14372"/>
    </source>
</evidence>
<protein>
    <submittedName>
        <fullName evidence="5">SUI1 domain-containing protein</fullName>
    </submittedName>
</protein>
<evidence type="ECO:0000256" key="1">
    <source>
        <dbReference type="ARBA" id="ARBA00007514"/>
    </source>
</evidence>
<dbReference type="InterPro" id="IPR046447">
    <property type="entry name" value="DENR_C"/>
</dbReference>
<comment type="similarity">
    <text evidence="1">Belongs to the DENR family.</text>
</comment>
<dbReference type="PROSITE" id="PS50296">
    <property type="entry name" value="SUI1"/>
    <property type="match status" value="1"/>
</dbReference>
<dbReference type="InterPro" id="IPR050318">
    <property type="entry name" value="DENR/SUI1_TIF"/>
</dbReference>
<dbReference type="PANTHER" id="PTHR12789">
    <property type="entry name" value="DENSITY-REGULATED PROTEIN HOMOLOG"/>
    <property type="match status" value="1"/>
</dbReference>
<proteinExistence type="inferred from homology"/>
<evidence type="ECO:0000256" key="2">
    <source>
        <dbReference type="SAM" id="MobiDB-lite"/>
    </source>
</evidence>